<organism evidence="1">
    <name type="scientific">groundwater metagenome</name>
    <dbReference type="NCBI Taxonomy" id="717931"/>
    <lineage>
        <taxon>unclassified sequences</taxon>
        <taxon>metagenomes</taxon>
        <taxon>ecological metagenomes</taxon>
    </lineage>
</organism>
<reference evidence="1" key="1">
    <citation type="submission" date="2014-09" db="EMBL/GenBank/DDBJ databases">
        <authorList>
            <person name="Probst J Alexander"/>
        </authorList>
    </citation>
    <scope>NUCLEOTIDE SEQUENCE</scope>
</reference>
<sequence length="39" mass="4694">MIKNIFLAHSLKKWSIKGNWGRKPWWGFTSIELMVMVKM</sequence>
<protein>
    <submittedName>
        <fullName evidence="1">Uncharacterized protein</fullName>
    </submittedName>
</protein>
<dbReference type="EMBL" id="CCXY01000426">
    <property type="protein sequence ID" value="CEG13859.1"/>
    <property type="molecule type" value="Genomic_DNA"/>
</dbReference>
<proteinExistence type="predicted"/>
<dbReference type="AlphaFoldDB" id="A0A098EED2"/>
<evidence type="ECO:0000313" key="1">
    <source>
        <dbReference type="EMBL" id="CEG13859.1"/>
    </source>
</evidence>
<gene>
    <name evidence="1" type="ORF">MSIBF_A610001</name>
</gene>
<accession>A0A098EED2</accession>
<name>A0A098EED2_9ZZZZ</name>